<dbReference type="PANTHER" id="PTHR15454:SF73">
    <property type="entry name" value="DYNEIN AXONEMAL LIGHT CHAIN 1"/>
    <property type="match status" value="1"/>
</dbReference>
<dbReference type="InterPro" id="IPR003591">
    <property type="entry name" value="Leu-rich_rpt_typical-subtyp"/>
</dbReference>
<name>N6SSX3_DENPD</name>
<feature type="compositionally biased region" description="Polar residues" evidence="1">
    <location>
        <begin position="404"/>
        <end position="414"/>
    </location>
</feature>
<accession>N6SSX3</accession>
<dbReference type="Gene3D" id="3.80.10.10">
    <property type="entry name" value="Ribonuclease Inhibitor"/>
    <property type="match status" value="1"/>
</dbReference>
<dbReference type="SMART" id="SM00369">
    <property type="entry name" value="LRR_TYP"/>
    <property type="match status" value="3"/>
</dbReference>
<gene>
    <name evidence="2" type="ORF">YQE_12449</name>
</gene>
<dbReference type="HOGENOM" id="CLU_019309_0_0_1"/>
<dbReference type="GO" id="GO:0005737">
    <property type="term" value="C:cytoplasm"/>
    <property type="evidence" value="ECO:0007669"/>
    <property type="project" value="TreeGrafter"/>
</dbReference>
<feature type="compositionally biased region" description="Polar residues" evidence="1">
    <location>
        <begin position="21"/>
        <end position="33"/>
    </location>
</feature>
<feature type="compositionally biased region" description="Polar residues" evidence="1">
    <location>
        <begin position="353"/>
        <end position="364"/>
    </location>
</feature>
<dbReference type="GO" id="GO:0045504">
    <property type="term" value="F:dynein heavy chain binding"/>
    <property type="evidence" value="ECO:0007669"/>
    <property type="project" value="TreeGrafter"/>
</dbReference>
<protein>
    <submittedName>
        <fullName evidence="2">Uncharacterized protein</fullName>
    </submittedName>
</protein>
<feature type="non-terminal residue" evidence="2">
    <location>
        <position position="1"/>
    </location>
</feature>
<feature type="compositionally biased region" description="Low complexity" evidence="1">
    <location>
        <begin position="295"/>
        <end position="315"/>
    </location>
</feature>
<dbReference type="AlphaFoldDB" id="N6SSX3"/>
<dbReference type="PROSITE" id="PS51450">
    <property type="entry name" value="LRR"/>
    <property type="match status" value="1"/>
</dbReference>
<evidence type="ECO:0000313" key="2">
    <source>
        <dbReference type="EMBL" id="ENN70784.1"/>
    </source>
</evidence>
<dbReference type="GO" id="GO:0043014">
    <property type="term" value="F:alpha-tubulin binding"/>
    <property type="evidence" value="ECO:0007669"/>
    <property type="project" value="TreeGrafter"/>
</dbReference>
<dbReference type="InterPro" id="IPR032675">
    <property type="entry name" value="LRR_dom_sf"/>
</dbReference>
<sequence length="650" mass="71543">MPTSSTAATNEKKKGVRLLPQKTSDATAPSSKNNSDKQLLKIAPALPLNSRRPLYVRSHSTLNAASISKAQENPVYDCIALQAGPDGVLCVSRTQNEKEKQPDRISLDRRGLTHIPVIEGESRIKRIEGLECLKRLEVLDLHGNQILQIVGLTSLSELKVLNLAGNQIRIVGGKDLQGLDSLQELNLKRNRLRKLLGCGELYCLTKLFVSNNDLQSVEDISSIAKSPNIKEISIDGNPVRKAAMAWRRNKENTNAAFMDLTSETSLNYRREEVISNARTNWELLSLSSLGPNIDSSSSMASGSEIAQSSSSSSETSESDSEQEDIISKEPTLLGGAIKQISVALSDRDLSFSGETQKASNSTPEDTSSNLSGSTNTNSTSIISVVSSESEKDSTKSNSTTTSGRNVKSAVSNRTLPVKGNSRAATAKAKKGSSVSPVVPKDRFPNADHYVFKETNILCLGQLNAISEVQGLSSVTIDSEGNPIANKEWYSYAVYRLAHWGLKTINEKMITEEDIRKANEEFQSLSDLVLWSLPSALLQPLLVRLRIDVNHGVTEQNAKKWLMRADPALRSVVSKEALQWKKGSVSQDDLALRQKARQHICGLLEEMTNAMNKLKILDQDWPQIMHDFTQNTLLDYSQLDLYVKQKIQELK</sequence>
<feature type="region of interest" description="Disordered" evidence="1">
    <location>
        <begin position="1"/>
        <end position="38"/>
    </location>
</feature>
<dbReference type="GO" id="GO:0036158">
    <property type="term" value="P:outer dynein arm assembly"/>
    <property type="evidence" value="ECO:0007669"/>
    <property type="project" value="TreeGrafter"/>
</dbReference>
<dbReference type="OrthoDB" id="1939344at2759"/>
<feature type="region of interest" description="Disordered" evidence="1">
    <location>
        <begin position="353"/>
        <end position="439"/>
    </location>
</feature>
<proteinExistence type="predicted"/>
<reference evidence="2" key="1">
    <citation type="journal article" date="2013" name="Genome Biol.">
        <title>Draft genome of the mountain pine beetle, Dendroctonus ponderosae Hopkins, a major forest pest.</title>
        <authorList>
            <person name="Keeling C.I."/>
            <person name="Yuen M.M."/>
            <person name="Liao N.Y."/>
            <person name="Docking T.R."/>
            <person name="Chan S.K."/>
            <person name="Taylor G.A."/>
            <person name="Palmquist D.L."/>
            <person name="Jackman S.D."/>
            <person name="Nguyen A."/>
            <person name="Li M."/>
            <person name="Henderson H."/>
            <person name="Janes J.K."/>
            <person name="Zhao Y."/>
            <person name="Pandoh P."/>
            <person name="Moore R."/>
            <person name="Sperling F.A."/>
            <person name="Huber D.P."/>
            <person name="Birol I."/>
            <person name="Jones S.J."/>
            <person name="Bohlmann J."/>
        </authorList>
    </citation>
    <scope>NUCLEOTIDE SEQUENCE</scope>
</reference>
<feature type="compositionally biased region" description="Low complexity" evidence="1">
    <location>
        <begin position="365"/>
        <end position="387"/>
    </location>
</feature>
<dbReference type="OMA" id="FRINKDQ"/>
<dbReference type="SUPFAM" id="SSF52075">
    <property type="entry name" value="Outer arm dynein light chain 1"/>
    <property type="match status" value="1"/>
</dbReference>
<feature type="region of interest" description="Disordered" evidence="1">
    <location>
        <begin position="295"/>
        <end position="331"/>
    </location>
</feature>
<dbReference type="EMBL" id="KB741282">
    <property type="protein sequence ID" value="ENN70784.1"/>
    <property type="molecule type" value="Genomic_DNA"/>
</dbReference>
<dbReference type="PANTHER" id="PTHR15454">
    <property type="entry name" value="NISCHARIN RELATED"/>
    <property type="match status" value="1"/>
</dbReference>
<evidence type="ECO:0000256" key="1">
    <source>
        <dbReference type="SAM" id="MobiDB-lite"/>
    </source>
</evidence>
<dbReference type="InterPro" id="IPR001611">
    <property type="entry name" value="Leu-rich_rpt"/>
</dbReference>
<organism evidence="2">
    <name type="scientific">Dendroctonus ponderosae</name>
    <name type="common">Mountain pine beetle</name>
    <dbReference type="NCBI Taxonomy" id="77166"/>
    <lineage>
        <taxon>Eukaryota</taxon>
        <taxon>Metazoa</taxon>
        <taxon>Ecdysozoa</taxon>
        <taxon>Arthropoda</taxon>
        <taxon>Hexapoda</taxon>
        <taxon>Insecta</taxon>
        <taxon>Pterygota</taxon>
        <taxon>Neoptera</taxon>
        <taxon>Endopterygota</taxon>
        <taxon>Coleoptera</taxon>
        <taxon>Polyphaga</taxon>
        <taxon>Cucujiformia</taxon>
        <taxon>Curculionidae</taxon>
        <taxon>Scolytinae</taxon>
        <taxon>Dendroctonus</taxon>
    </lineage>
</organism>
<dbReference type="SMART" id="SM00365">
    <property type="entry name" value="LRR_SD22"/>
    <property type="match status" value="3"/>
</dbReference>
<dbReference type="Pfam" id="PF13855">
    <property type="entry name" value="LRR_8"/>
    <property type="match status" value="1"/>
</dbReference>